<evidence type="ECO:0000256" key="2">
    <source>
        <dbReference type="SAM" id="MobiDB-lite"/>
    </source>
</evidence>
<evidence type="ECO:0000256" key="1">
    <source>
        <dbReference type="SAM" id="Coils"/>
    </source>
</evidence>
<feature type="region of interest" description="Disordered" evidence="2">
    <location>
        <begin position="510"/>
        <end position="542"/>
    </location>
</feature>
<feature type="compositionally biased region" description="Low complexity" evidence="2">
    <location>
        <begin position="24"/>
        <end position="64"/>
    </location>
</feature>
<feature type="compositionally biased region" description="Basic and acidic residues" evidence="2">
    <location>
        <begin position="510"/>
        <end position="530"/>
    </location>
</feature>
<evidence type="ECO:0000313" key="4">
    <source>
        <dbReference type="Proteomes" id="UP000051952"/>
    </source>
</evidence>
<feature type="region of interest" description="Disordered" evidence="2">
    <location>
        <begin position="1"/>
        <end position="105"/>
    </location>
</feature>
<proteinExistence type="predicted"/>
<evidence type="ECO:0000313" key="3">
    <source>
        <dbReference type="EMBL" id="CUF13068.1"/>
    </source>
</evidence>
<dbReference type="VEuPathDB" id="TriTrypDB:BSAL_59405"/>
<accession>A0A0S4IQ80</accession>
<reference evidence="4" key="1">
    <citation type="submission" date="2015-09" db="EMBL/GenBank/DDBJ databases">
        <authorList>
            <consortium name="Pathogen Informatics"/>
        </authorList>
    </citation>
    <scope>NUCLEOTIDE SEQUENCE [LARGE SCALE GENOMIC DNA]</scope>
    <source>
        <strain evidence="4">Lake Konstanz</strain>
    </source>
</reference>
<keyword evidence="4" id="KW-1185">Reference proteome</keyword>
<feature type="compositionally biased region" description="Low complexity" evidence="2">
    <location>
        <begin position="71"/>
        <end position="105"/>
    </location>
</feature>
<sequence length="589" mass="64760">MLRARRATTTTSTTPPKAPGVAGAPSRQSSLSPAAARSRAATLTQQSPPPSHSQRSQGVVSSSSPKPPQQPSAASPTSKAPPAASTASPVQRTASPAAASASSTSAAERYKLLMAKKAEAAASSSTMRAPSPTTTRARAMTLPANKSPLRPGAASSPTRTRIARLTKRLANLSKAAGRYQDALDVRLQSQVIAGEVRKMQTLLAETPSDQLLPSALQRVDALERQLRSTKSALSRHEESTAMLLLGVGRLTQLIHDVAEPLAAREDALSRLGTRAHAGPPRLRRVVDELHSITTDRVTEEMASWEELSTTRRAYKEACRLERIIYTELHDRVEAECLMQVHKSQTYESLYDGHKRELVMLNGELQRVTAVVKNNTIVMRRKGRLFDDDHHADATNSDEEEEPAAMEPTSVPKPTPMLTVDEFTSLKHSVEVLQREYREATETQKQHNTAFVEARRELERELARLQHQRKEAAKALLAQEQSFAYFEARVHGMDPNDKELPDLLEACVREASPETREASPDVDGEAPKDEHDEGGEGEGYVSAFRRHAPKKLYISSKRTVDDVRGPTIASIAREEASLETRIRADEVRRY</sequence>
<protein>
    <submittedName>
        <fullName evidence="3">Uncharacterized protein</fullName>
    </submittedName>
</protein>
<name>A0A0S4IQ80_BODSA</name>
<dbReference type="AlphaFoldDB" id="A0A0S4IQ80"/>
<dbReference type="EMBL" id="CYKH01000244">
    <property type="protein sequence ID" value="CUF13068.1"/>
    <property type="molecule type" value="Genomic_DNA"/>
</dbReference>
<dbReference type="Proteomes" id="UP000051952">
    <property type="component" value="Unassembled WGS sequence"/>
</dbReference>
<feature type="region of interest" description="Disordered" evidence="2">
    <location>
        <begin position="387"/>
        <end position="415"/>
    </location>
</feature>
<organism evidence="3 4">
    <name type="scientific">Bodo saltans</name>
    <name type="common">Flagellated protozoan</name>
    <dbReference type="NCBI Taxonomy" id="75058"/>
    <lineage>
        <taxon>Eukaryota</taxon>
        <taxon>Discoba</taxon>
        <taxon>Euglenozoa</taxon>
        <taxon>Kinetoplastea</taxon>
        <taxon>Metakinetoplastina</taxon>
        <taxon>Eubodonida</taxon>
        <taxon>Bodonidae</taxon>
        <taxon>Bodo</taxon>
    </lineage>
</organism>
<feature type="coiled-coil region" evidence="1">
    <location>
        <begin position="429"/>
        <end position="481"/>
    </location>
</feature>
<keyword evidence="1" id="KW-0175">Coiled coil</keyword>
<gene>
    <name evidence="3" type="ORF">BSAL_59405</name>
</gene>